<dbReference type="GO" id="GO:0020037">
    <property type="term" value="F:heme binding"/>
    <property type="evidence" value="ECO:0007669"/>
    <property type="project" value="InterPro"/>
</dbReference>
<dbReference type="RefSeq" id="WP_246404409.1">
    <property type="nucleotide sequence ID" value="NZ_JACIDX010000006.1"/>
</dbReference>
<reference evidence="1 2" key="1">
    <citation type="submission" date="2020-08" db="EMBL/GenBank/DDBJ databases">
        <title>Genomic Encyclopedia of Type Strains, Phase IV (KMG-IV): sequencing the most valuable type-strain genomes for metagenomic binning, comparative biology and taxonomic classification.</title>
        <authorList>
            <person name="Goeker M."/>
        </authorList>
    </citation>
    <scope>NUCLEOTIDE SEQUENCE [LARGE SCALE GENOMIC DNA]</scope>
    <source>
        <strain evidence="1 2">DSM 27057</strain>
    </source>
</reference>
<dbReference type="Proteomes" id="UP000548867">
    <property type="component" value="Unassembled WGS sequence"/>
</dbReference>
<dbReference type="AlphaFoldDB" id="A0A7W6CEB3"/>
<organism evidence="1 2">
    <name type="scientific">Novosphingobium sediminicola</name>
    <dbReference type="NCBI Taxonomy" id="563162"/>
    <lineage>
        <taxon>Bacteria</taxon>
        <taxon>Pseudomonadati</taxon>
        <taxon>Pseudomonadota</taxon>
        <taxon>Alphaproteobacteria</taxon>
        <taxon>Sphingomonadales</taxon>
        <taxon>Sphingomonadaceae</taxon>
        <taxon>Novosphingobium</taxon>
    </lineage>
</organism>
<protein>
    <recommendedName>
        <fullName evidence="3">Cytochrome c domain-containing protein</fullName>
    </recommendedName>
</protein>
<evidence type="ECO:0000313" key="1">
    <source>
        <dbReference type="EMBL" id="MBB3954963.1"/>
    </source>
</evidence>
<dbReference type="GO" id="GO:0009055">
    <property type="term" value="F:electron transfer activity"/>
    <property type="evidence" value="ECO:0007669"/>
    <property type="project" value="InterPro"/>
</dbReference>
<sequence>MSDPELARSDFIEHCGGCHGPDGRSAPAALPESQGRVGWLMCTSASRAYLLRLPNIAHSRISDNAELADMLNYMVFVVGGNSAPVGTRPFTAEEVTRERAHPLVSGSLTAERARHVGDAIRQCHAPVSLRLNYPGEKKG</sequence>
<name>A0A7W6CEB3_9SPHN</name>
<keyword evidence="2" id="KW-1185">Reference proteome</keyword>
<evidence type="ECO:0008006" key="3">
    <source>
        <dbReference type="Google" id="ProtNLM"/>
    </source>
</evidence>
<comment type="caution">
    <text evidence="1">The sequence shown here is derived from an EMBL/GenBank/DDBJ whole genome shotgun (WGS) entry which is preliminary data.</text>
</comment>
<dbReference type="SUPFAM" id="SSF46626">
    <property type="entry name" value="Cytochrome c"/>
    <property type="match status" value="1"/>
</dbReference>
<gene>
    <name evidence="1" type="ORF">GGR38_001912</name>
</gene>
<dbReference type="EMBL" id="JACIDX010000006">
    <property type="protein sequence ID" value="MBB3954963.1"/>
    <property type="molecule type" value="Genomic_DNA"/>
</dbReference>
<dbReference type="InterPro" id="IPR036909">
    <property type="entry name" value="Cyt_c-like_dom_sf"/>
</dbReference>
<evidence type="ECO:0000313" key="2">
    <source>
        <dbReference type="Proteomes" id="UP000548867"/>
    </source>
</evidence>
<proteinExistence type="predicted"/>
<accession>A0A7W6CEB3</accession>